<dbReference type="EMBL" id="UZAE01004096">
    <property type="protein sequence ID" value="VDO00994.1"/>
    <property type="molecule type" value="Genomic_DNA"/>
</dbReference>
<dbReference type="Pfam" id="PF00023">
    <property type="entry name" value="Ank"/>
    <property type="match status" value="2"/>
</dbReference>
<dbReference type="Gene3D" id="1.25.40.20">
    <property type="entry name" value="Ankyrin repeat-containing domain"/>
    <property type="match status" value="1"/>
</dbReference>
<accession>A0A3P7SDW7</accession>
<dbReference type="AlphaFoldDB" id="A0A3P7SDW7"/>
<reference evidence="5 6" key="1">
    <citation type="submission" date="2018-11" db="EMBL/GenBank/DDBJ databases">
        <authorList>
            <consortium name="Pathogen Informatics"/>
        </authorList>
    </citation>
    <scope>NUCLEOTIDE SEQUENCE [LARGE SCALE GENOMIC DNA]</scope>
</reference>
<evidence type="ECO:0000313" key="5">
    <source>
        <dbReference type="EMBL" id="VDO00994.1"/>
    </source>
</evidence>
<evidence type="ECO:0000256" key="1">
    <source>
        <dbReference type="ARBA" id="ARBA00022737"/>
    </source>
</evidence>
<dbReference type="InterPro" id="IPR002110">
    <property type="entry name" value="Ankyrin_rpt"/>
</dbReference>
<dbReference type="InterPro" id="IPR036770">
    <property type="entry name" value="Ankyrin_rpt-contain_sf"/>
</dbReference>
<evidence type="ECO:0000256" key="4">
    <source>
        <dbReference type="SAM" id="MobiDB-lite"/>
    </source>
</evidence>
<dbReference type="PANTHER" id="PTHR24203:SF45">
    <property type="entry name" value="ANKYRIN REPEAT DOMAIN 6"/>
    <property type="match status" value="1"/>
</dbReference>
<feature type="repeat" description="ANK" evidence="3">
    <location>
        <begin position="136"/>
        <end position="159"/>
    </location>
</feature>
<keyword evidence="1" id="KW-0677">Repeat</keyword>
<evidence type="ECO:0000313" key="6">
    <source>
        <dbReference type="Proteomes" id="UP000278807"/>
    </source>
</evidence>
<proteinExistence type="predicted"/>
<dbReference type="PROSITE" id="PS50088">
    <property type="entry name" value="ANK_REPEAT"/>
    <property type="match status" value="1"/>
</dbReference>
<protein>
    <submittedName>
        <fullName evidence="5">Uncharacterized protein</fullName>
    </submittedName>
</protein>
<dbReference type="OrthoDB" id="6268751at2759"/>
<feature type="region of interest" description="Disordered" evidence="4">
    <location>
        <begin position="118"/>
        <end position="137"/>
    </location>
</feature>
<evidence type="ECO:0000256" key="3">
    <source>
        <dbReference type="PROSITE-ProRule" id="PRU00023"/>
    </source>
</evidence>
<keyword evidence="2 3" id="KW-0040">ANK repeat</keyword>
<sequence length="159" mass="17451">MVSTGKCDLLATTREGGWTALHTAVDLDDANITRILLPTFPNIYLPPHQVLAALRQPTESSCAVTALHMAVRRNSTSCAVVLLQTANALVHGHSGGWSTSEDEDDSVFAEKVQQRREFHGQAEDGSRKLNKLQDSNGDTPLHWAVKTNKLDNIKLIRLI</sequence>
<dbReference type="PROSITE" id="PS50297">
    <property type="entry name" value="ANK_REP_REGION"/>
    <property type="match status" value="1"/>
</dbReference>
<name>A0A3P7SDW7_RODNA</name>
<dbReference type="Proteomes" id="UP000278807">
    <property type="component" value="Unassembled WGS sequence"/>
</dbReference>
<feature type="compositionally biased region" description="Basic and acidic residues" evidence="4">
    <location>
        <begin position="118"/>
        <end position="127"/>
    </location>
</feature>
<keyword evidence="6" id="KW-1185">Reference proteome</keyword>
<dbReference type="PANTHER" id="PTHR24203">
    <property type="entry name" value="ANKYRIN REPEAT FAMILY PROTEIN"/>
    <property type="match status" value="1"/>
</dbReference>
<gene>
    <name evidence="5" type="ORF">HNAJ_LOCUS5134</name>
</gene>
<organism evidence="5 6">
    <name type="scientific">Rodentolepis nana</name>
    <name type="common">Dwarf tapeworm</name>
    <name type="synonym">Hymenolepis nana</name>
    <dbReference type="NCBI Taxonomy" id="102285"/>
    <lineage>
        <taxon>Eukaryota</taxon>
        <taxon>Metazoa</taxon>
        <taxon>Spiralia</taxon>
        <taxon>Lophotrochozoa</taxon>
        <taxon>Platyhelminthes</taxon>
        <taxon>Cestoda</taxon>
        <taxon>Eucestoda</taxon>
        <taxon>Cyclophyllidea</taxon>
        <taxon>Hymenolepididae</taxon>
        <taxon>Rodentolepis</taxon>
    </lineage>
</organism>
<dbReference type="SUPFAM" id="SSF48403">
    <property type="entry name" value="Ankyrin repeat"/>
    <property type="match status" value="1"/>
</dbReference>
<dbReference type="SMART" id="SM00248">
    <property type="entry name" value="ANK"/>
    <property type="match status" value="2"/>
</dbReference>
<evidence type="ECO:0000256" key="2">
    <source>
        <dbReference type="ARBA" id="ARBA00023043"/>
    </source>
</evidence>